<evidence type="ECO:0000256" key="1">
    <source>
        <dbReference type="SAM" id="Phobius"/>
    </source>
</evidence>
<feature type="transmembrane region" description="Helical" evidence="1">
    <location>
        <begin position="91"/>
        <end position="109"/>
    </location>
</feature>
<dbReference type="EMBL" id="PFLK01000102">
    <property type="protein sequence ID" value="PIY74175.1"/>
    <property type="molecule type" value="Genomic_DNA"/>
</dbReference>
<evidence type="ECO:0000313" key="2">
    <source>
        <dbReference type="EMBL" id="PIY74175.1"/>
    </source>
</evidence>
<dbReference type="Pfam" id="PF18895">
    <property type="entry name" value="T4SS_pilin"/>
    <property type="match status" value="1"/>
</dbReference>
<gene>
    <name evidence="2" type="ORF">COY85_04000</name>
</gene>
<feature type="transmembrane region" description="Helical" evidence="1">
    <location>
        <begin position="59"/>
        <end position="79"/>
    </location>
</feature>
<dbReference type="AlphaFoldDB" id="A0A2M7QQC4"/>
<evidence type="ECO:0000313" key="3">
    <source>
        <dbReference type="Proteomes" id="UP000229481"/>
    </source>
</evidence>
<proteinExistence type="predicted"/>
<sequence>MNKKITLLLSIFILGFLVIPQIAAARIVPECNHADVAGCNLCDFFLLIMNIYDFIVFKLAPPVAGLLIVAAGALFLVSGGSEERVSQAKKIFVNVIIGLVFIYASWLIVNSIIQVIGKSTEGFNPQSWWQFDCK</sequence>
<organism evidence="2 3">
    <name type="scientific">Candidatus Portnoybacteria bacterium CG_4_10_14_0_8_um_filter_40_50</name>
    <dbReference type="NCBI Taxonomy" id="1974800"/>
    <lineage>
        <taxon>Bacteria</taxon>
        <taxon>Candidatus Portnoyibacteriota</taxon>
    </lineage>
</organism>
<name>A0A2M7QQC4_9BACT</name>
<keyword evidence="1" id="KW-1133">Transmembrane helix</keyword>
<protein>
    <submittedName>
        <fullName evidence="2">Uncharacterized protein</fullName>
    </submittedName>
</protein>
<keyword evidence="1" id="KW-0472">Membrane</keyword>
<dbReference type="Proteomes" id="UP000229481">
    <property type="component" value="Unassembled WGS sequence"/>
</dbReference>
<keyword evidence="1" id="KW-0812">Transmembrane</keyword>
<accession>A0A2M7QQC4</accession>
<dbReference type="InterPro" id="IPR043993">
    <property type="entry name" value="T4SS_pilin"/>
</dbReference>
<reference evidence="3" key="1">
    <citation type="submission" date="2017-09" db="EMBL/GenBank/DDBJ databases">
        <title>Depth-based differentiation of microbial function through sediment-hosted aquifers and enrichment of novel symbionts in the deep terrestrial subsurface.</title>
        <authorList>
            <person name="Probst A.J."/>
            <person name="Ladd B."/>
            <person name="Jarett J.K."/>
            <person name="Geller-Mcgrath D.E."/>
            <person name="Sieber C.M.K."/>
            <person name="Emerson J.B."/>
            <person name="Anantharaman K."/>
            <person name="Thomas B.C."/>
            <person name="Malmstrom R."/>
            <person name="Stieglmeier M."/>
            <person name="Klingl A."/>
            <person name="Woyke T."/>
            <person name="Ryan C.M."/>
            <person name="Banfield J.F."/>
        </authorList>
    </citation>
    <scope>NUCLEOTIDE SEQUENCE [LARGE SCALE GENOMIC DNA]</scope>
</reference>
<comment type="caution">
    <text evidence="2">The sequence shown here is derived from an EMBL/GenBank/DDBJ whole genome shotgun (WGS) entry which is preliminary data.</text>
</comment>